<evidence type="ECO:0000313" key="4">
    <source>
        <dbReference type="EMBL" id="PCI27509.1"/>
    </source>
</evidence>
<dbReference type="Proteomes" id="UP000218113">
    <property type="component" value="Unassembled WGS sequence"/>
</dbReference>
<reference evidence="5" key="1">
    <citation type="submission" date="2017-08" db="EMBL/GenBank/DDBJ databases">
        <title>A dynamic microbial community with high functional redundancy inhabits the cold, oxic subseafloor aquifer.</title>
        <authorList>
            <person name="Tully B.J."/>
            <person name="Wheat C.G."/>
            <person name="Glazer B.T."/>
            <person name="Huber J.A."/>
        </authorList>
    </citation>
    <scope>NUCLEOTIDE SEQUENCE [LARGE SCALE GENOMIC DNA]</scope>
</reference>
<dbReference type="SUPFAM" id="SSF49764">
    <property type="entry name" value="HSP20-like chaperones"/>
    <property type="match status" value="1"/>
</dbReference>
<dbReference type="Gene3D" id="2.60.40.790">
    <property type="match status" value="1"/>
</dbReference>
<evidence type="ECO:0000256" key="2">
    <source>
        <dbReference type="RuleBase" id="RU003616"/>
    </source>
</evidence>
<protein>
    <recommendedName>
        <fullName evidence="3">SHSP domain-containing protein</fullName>
    </recommendedName>
</protein>
<evidence type="ECO:0000259" key="3">
    <source>
        <dbReference type="PROSITE" id="PS01031"/>
    </source>
</evidence>
<comment type="similarity">
    <text evidence="1 2">Belongs to the small heat shock protein (HSP20) family.</text>
</comment>
<dbReference type="InterPro" id="IPR002068">
    <property type="entry name" value="A-crystallin/Hsp20_dom"/>
</dbReference>
<dbReference type="InterPro" id="IPR008978">
    <property type="entry name" value="HSP20-like_chaperone"/>
</dbReference>
<evidence type="ECO:0000313" key="5">
    <source>
        <dbReference type="Proteomes" id="UP000218113"/>
    </source>
</evidence>
<accession>A0A2A4T2K2</accession>
<dbReference type="Pfam" id="PF00011">
    <property type="entry name" value="HSP20"/>
    <property type="match status" value="1"/>
</dbReference>
<name>A0A2A4T2K2_9DELT</name>
<dbReference type="EMBL" id="NVSR01000057">
    <property type="protein sequence ID" value="PCI27509.1"/>
    <property type="molecule type" value="Genomic_DNA"/>
</dbReference>
<proteinExistence type="inferred from homology"/>
<dbReference type="PROSITE" id="PS01031">
    <property type="entry name" value="SHSP"/>
    <property type="match status" value="1"/>
</dbReference>
<evidence type="ECO:0000256" key="1">
    <source>
        <dbReference type="PROSITE-ProRule" id="PRU00285"/>
    </source>
</evidence>
<dbReference type="AlphaFoldDB" id="A0A2A4T2K2"/>
<gene>
    <name evidence="4" type="ORF">COB67_08350</name>
</gene>
<comment type="caution">
    <text evidence="4">The sequence shown here is derived from an EMBL/GenBank/DDBJ whole genome shotgun (WGS) entry which is preliminary data.</text>
</comment>
<organism evidence="4 5">
    <name type="scientific">SAR324 cluster bacterium</name>
    <dbReference type="NCBI Taxonomy" id="2024889"/>
    <lineage>
        <taxon>Bacteria</taxon>
        <taxon>Deltaproteobacteria</taxon>
        <taxon>SAR324 cluster</taxon>
    </lineage>
</organism>
<feature type="domain" description="SHSP" evidence="3">
    <location>
        <begin position="32"/>
        <end position="141"/>
    </location>
</feature>
<sequence length="141" mass="16270">MLITRDYAFDRILDMFQSVQGTLLPAFRNLEQVSSREYPAVNILADQEDQLLMSELPGFKKEDLKLEVKGNVIRITGKRTQKHEEGSRVIHKERGNLEFDRSFKLPYQIEAEAVKAELENGVLTVRLPRAESDKPRQIKIS</sequence>
<dbReference type="PANTHER" id="PTHR11527">
    <property type="entry name" value="HEAT-SHOCK PROTEIN 20 FAMILY MEMBER"/>
    <property type="match status" value="1"/>
</dbReference>
<dbReference type="CDD" id="cd06464">
    <property type="entry name" value="ACD_sHsps-like"/>
    <property type="match status" value="1"/>
</dbReference>
<dbReference type="InterPro" id="IPR031107">
    <property type="entry name" value="Small_HSP"/>
</dbReference>